<reference evidence="2 3" key="1">
    <citation type="submission" date="2021-06" db="EMBL/GenBank/DDBJ databases">
        <title>Actinoplanes lichenicola sp. nov., and Actinoplanes ovalisporus sp. nov., isolated from lichen in Thailand.</title>
        <authorList>
            <person name="Saeng-In P."/>
            <person name="Kanchanasin P."/>
            <person name="Yuki M."/>
            <person name="Kudo T."/>
            <person name="Ohkuma M."/>
            <person name="Phongsopitanun W."/>
            <person name="Tanasupawat S."/>
        </authorList>
    </citation>
    <scope>NUCLEOTIDE SEQUENCE [LARGE SCALE GENOMIC DNA]</scope>
    <source>
        <strain evidence="2 3">NBRC 110975</strain>
    </source>
</reference>
<dbReference type="EMBL" id="JAHKKG010000011">
    <property type="protein sequence ID" value="MBU2668480.1"/>
    <property type="molecule type" value="Genomic_DNA"/>
</dbReference>
<comment type="caution">
    <text evidence="2">The sequence shown here is derived from an EMBL/GenBank/DDBJ whole genome shotgun (WGS) entry which is preliminary data.</text>
</comment>
<proteinExistence type="predicted"/>
<accession>A0ABS5YYE5</accession>
<sequence length="1127" mass="123647">MDKAARLDPGQSVALLIGVADCLRSDYPRVGAAHENVRRMAAELGAEDLWGVAAPTRLYQLFDPDRATVLRAVADVAKLVGRQGALLVYFVGYAEPVGTELCLATRDTERANPRATGVSVTDLVAAAGGSRADKRMLVLDCCHSDRAASALPGVSVKVDEAAGWYFAGAADAGSEAPADGETTSFTAALLEAMRGSVDGDERLTPADVTREAGARLPAGHQPVHNDIAWAGQVPWLNNRQYVPRPRVPVVLSGGDEGIPRPPRLYAEPHYIGSHEFVGRQAQLETLDDWATPAQPHPILLFEAIGGTGKSMLTWQWLTQNTSDRWAGRFWYSFYEKGALMGDFCRRALAYMTGRPPAGFADLPQTKLTEQLLHQLHSRPWLLVLDGLERVLVSYHRFDASQMPDEMAGRTDEMGSRDPCSAIRPLDDELLRQLAAASPSKVLITSRLTPRIMLNSASQPIPGVLVERLSGFRPQDAEELLRSCGVRGDSSQMQTFLQRHCDCHPLVTGVVAGLIAEYLPDRGNFDRWAADPEHGGRLDVGDLDLVQKRNHILEAAIRELPSESWQLLAAIALLPGAADHATLEALNPHRSPPPARIAEPIKPEKTPSEEENSAIARAYQTIYLNARARWQRYEQLYAEWESSAESRSASANLAQTVSGLERRGLLQYDRQIGRWDLHPVVRAIGNSRLAGGDRGRLGQQIIDHFSQRIPDSLADAESLEDLRTALTVVSTLIQLDRLNDACEALSTDITTILLYNLEAYPEYCAVVRPLFKPDWSAPIEGVQQAFGLCVDSSIALSGLGLHSEAAQLSRLALRDALSQKDPVGLRNALHNLAIDMSDLHHLALGERCCAMSLALAEMTGDREALLIARVLRMGYFAHLGQWSEAEKIWITIESMDLRTRLDQYRLGNAELSYLARVKFPAGRATSADFSVIEDLARSDRNRSALRSAIMYRGEWRLHRGEPAESVAALQEALRMANEVGVQDLHGEALLALALLRSGQGSQDAAHESALRLSAQVCPPDLPLAHLWRALGERARAVAHARSAYVVAWGDGEPYVHRTQLDEAALLIRELGEQVPRLAPYDPRRTPPEDWEPEAAAVLATCRTEYERRRAAGESPDNPWDLPAEGGGQ</sequence>
<feature type="region of interest" description="Disordered" evidence="1">
    <location>
        <begin position="1105"/>
        <end position="1127"/>
    </location>
</feature>
<dbReference type="InterPro" id="IPR027417">
    <property type="entry name" value="P-loop_NTPase"/>
</dbReference>
<dbReference type="SUPFAM" id="SSF52540">
    <property type="entry name" value="P-loop containing nucleoside triphosphate hydrolases"/>
    <property type="match status" value="1"/>
</dbReference>
<evidence type="ECO:0000313" key="3">
    <source>
        <dbReference type="Proteomes" id="UP001519654"/>
    </source>
</evidence>
<evidence type="ECO:0008006" key="4">
    <source>
        <dbReference type="Google" id="ProtNLM"/>
    </source>
</evidence>
<organism evidence="2 3">
    <name type="scientific">Paractinoplanes bogorensis</name>
    <dbReference type="NCBI Taxonomy" id="1610840"/>
    <lineage>
        <taxon>Bacteria</taxon>
        <taxon>Bacillati</taxon>
        <taxon>Actinomycetota</taxon>
        <taxon>Actinomycetes</taxon>
        <taxon>Micromonosporales</taxon>
        <taxon>Micromonosporaceae</taxon>
        <taxon>Paractinoplanes</taxon>
    </lineage>
</organism>
<keyword evidence="3" id="KW-1185">Reference proteome</keyword>
<dbReference type="RefSeq" id="WP_215792732.1">
    <property type="nucleotide sequence ID" value="NZ_JAHKKG010000011.1"/>
</dbReference>
<dbReference type="Proteomes" id="UP001519654">
    <property type="component" value="Unassembled WGS sequence"/>
</dbReference>
<dbReference type="Gene3D" id="3.40.50.1460">
    <property type="match status" value="1"/>
</dbReference>
<name>A0ABS5YYE5_9ACTN</name>
<evidence type="ECO:0000256" key="1">
    <source>
        <dbReference type="SAM" id="MobiDB-lite"/>
    </source>
</evidence>
<feature type="compositionally biased region" description="Basic and acidic residues" evidence="1">
    <location>
        <begin position="598"/>
        <end position="607"/>
    </location>
</feature>
<dbReference type="InterPro" id="IPR011990">
    <property type="entry name" value="TPR-like_helical_dom_sf"/>
</dbReference>
<protein>
    <recommendedName>
        <fullName evidence="4">Caspase domain-containing protein</fullName>
    </recommendedName>
</protein>
<dbReference type="Gene3D" id="1.25.40.10">
    <property type="entry name" value="Tetratricopeptide repeat domain"/>
    <property type="match status" value="1"/>
</dbReference>
<gene>
    <name evidence="2" type="ORF">KOI35_33700</name>
</gene>
<evidence type="ECO:0000313" key="2">
    <source>
        <dbReference type="EMBL" id="MBU2668480.1"/>
    </source>
</evidence>
<dbReference type="Gene3D" id="3.40.50.300">
    <property type="entry name" value="P-loop containing nucleotide triphosphate hydrolases"/>
    <property type="match status" value="1"/>
</dbReference>
<feature type="region of interest" description="Disordered" evidence="1">
    <location>
        <begin position="585"/>
        <end position="610"/>
    </location>
</feature>